<proteinExistence type="inferred from homology"/>
<gene>
    <name evidence="13" type="ORF">AOQ72_27855</name>
</gene>
<feature type="transmembrane region" description="Helical" evidence="10">
    <location>
        <begin position="171"/>
        <end position="196"/>
    </location>
</feature>
<dbReference type="AlphaFoldDB" id="A0A0R3C2M7"/>
<dbReference type="InterPro" id="IPR017871">
    <property type="entry name" value="ABC_transporter-like_CS"/>
</dbReference>
<dbReference type="Pfam" id="PF00664">
    <property type="entry name" value="ABC_membrane"/>
    <property type="match status" value="1"/>
</dbReference>
<dbReference type="STRING" id="108015.GA0061099_1004209"/>
<dbReference type="SMART" id="SM00382">
    <property type="entry name" value="AAA"/>
    <property type="match status" value="1"/>
</dbReference>
<feature type="transmembrane region" description="Helical" evidence="10">
    <location>
        <begin position="49"/>
        <end position="70"/>
    </location>
</feature>
<feature type="region of interest" description="Disordered" evidence="9">
    <location>
        <begin position="618"/>
        <end position="652"/>
    </location>
</feature>
<dbReference type="GO" id="GO:0005524">
    <property type="term" value="F:ATP binding"/>
    <property type="evidence" value="ECO:0007669"/>
    <property type="project" value="UniProtKB-KW"/>
</dbReference>
<dbReference type="Gene3D" id="3.40.50.300">
    <property type="entry name" value="P-loop containing nucleotide triphosphate hydrolases"/>
    <property type="match status" value="1"/>
</dbReference>
<keyword evidence="5" id="KW-0067">ATP-binding</keyword>
<evidence type="ECO:0000259" key="11">
    <source>
        <dbReference type="PROSITE" id="PS50893"/>
    </source>
</evidence>
<dbReference type="OrthoDB" id="9804259at2"/>
<dbReference type="RefSeq" id="WP_057028837.1">
    <property type="nucleotide sequence ID" value="NZ_LJYF01000031.1"/>
</dbReference>
<dbReference type="InterPro" id="IPR011527">
    <property type="entry name" value="ABC1_TM_dom"/>
</dbReference>
<dbReference type="CDD" id="cd03253">
    <property type="entry name" value="ABCC_ATM1_transporter"/>
    <property type="match status" value="1"/>
</dbReference>
<dbReference type="InterPro" id="IPR039421">
    <property type="entry name" value="Type_1_exporter"/>
</dbReference>
<dbReference type="InterPro" id="IPR003439">
    <property type="entry name" value="ABC_transporter-like_ATP-bd"/>
</dbReference>
<dbReference type="GO" id="GO:0016887">
    <property type="term" value="F:ATP hydrolysis activity"/>
    <property type="evidence" value="ECO:0007669"/>
    <property type="project" value="InterPro"/>
</dbReference>
<keyword evidence="6 10" id="KW-1133">Transmembrane helix</keyword>
<dbReference type="GO" id="GO:0140359">
    <property type="term" value="F:ABC-type transporter activity"/>
    <property type="evidence" value="ECO:0007669"/>
    <property type="project" value="InterPro"/>
</dbReference>
<evidence type="ECO:0000256" key="3">
    <source>
        <dbReference type="ARBA" id="ARBA00022692"/>
    </source>
</evidence>
<evidence type="ECO:0000256" key="2">
    <source>
        <dbReference type="ARBA" id="ARBA00005417"/>
    </source>
</evidence>
<dbReference type="PROSITE" id="PS50929">
    <property type="entry name" value="ABC_TM1F"/>
    <property type="match status" value="1"/>
</dbReference>
<dbReference type="PROSITE" id="PS50893">
    <property type="entry name" value="ABC_TRANSPORTER_2"/>
    <property type="match status" value="1"/>
</dbReference>
<evidence type="ECO:0000256" key="7">
    <source>
        <dbReference type="ARBA" id="ARBA00023136"/>
    </source>
</evidence>
<comment type="subcellular location">
    <subcellularLocation>
        <location evidence="1">Cell membrane</location>
        <topology evidence="1">Multi-pass membrane protein</topology>
    </subcellularLocation>
</comment>
<evidence type="ECO:0000256" key="5">
    <source>
        <dbReference type="ARBA" id="ARBA00022840"/>
    </source>
</evidence>
<feature type="transmembrane region" description="Helical" evidence="10">
    <location>
        <begin position="202"/>
        <end position="221"/>
    </location>
</feature>
<comment type="caution">
    <text evidence="13">The sequence shown here is derived from an EMBL/GenBank/DDBJ whole genome shotgun (WGS) entry which is preliminary data.</text>
</comment>
<dbReference type="Proteomes" id="UP000051380">
    <property type="component" value="Unassembled WGS sequence"/>
</dbReference>
<feature type="transmembrane region" description="Helical" evidence="10">
    <location>
        <begin position="90"/>
        <end position="115"/>
    </location>
</feature>
<comment type="function">
    <text evidence="8">Involved in beta-(1--&gt;2)glucan export. Transmembrane domains (TMD) form a pore in the inner membrane and the ATP-binding domain (NBD) is responsible for energy generation.</text>
</comment>
<keyword evidence="7 10" id="KW-0472">Membrane</keyword>
<feature type="domain" description="ABC transporter" evidence="11">
    <location>
        <begin position="379"/>
        <end position="613"/>
    </location>
</feature>
<dbReference type="InterPro" id="IPR003593">
    <property type="entry name" value="AAA+_ATPase"/>
</dbReference>
<keyword evidence="4" id="KW-0547">Nucleotide-binding</keyword>
<evidence type="ECO:0000256" key="1">
    <source>
        <dbReference type="ARBA" id="ARBA00004651"/>
    </source>
</evidence>
<dbReference type="PANTHER" id="PTHR24221">
    <property type="entry name" value="ATP-BINDING CASSETTE SUB-FAMILY B"/>
    <property type="match status" value="1"/>
</dbReference>
<dbReference type="PROSITE" id="PS00211">
    <property type="entry name" value="ABC_TRANSPORTER_1"/>
    <property type="match status" value="1"/>
</dbReference>
<accession>A0A0R3C2M7</accession>
<reference evidence="13 14" key="1">
    <citation type="submission" date="2015-09" db="EMBL/GenBank/DDBJ databases">
        <title>Draft Genome Sequence of the Strain BR 3267 (Bradyrhizobium yuanmingense) recommended as inoculant for cowpea in Brazil.</title>
        <authorList>
            <person name="Simoes-Araujo J.L."/>
            <person name="Zilli J.E."/>
        </authorList>
    </citation>
    <scope>NUCLEOTIDE SEQUENCE [LARGE SCALE GENOMIC DNA]</scope>
    <source>
        <strain evidence="13 14">BR3267</strain>
    </source>
</reference>
<keyword evidence="3 10" id="KW-0812">Transmembrane</keyword>
<evidence type="ECO:0000256" key="6">
    <source>
        <dbReference type="ARBA" id="ARBA00022989"/>
    </source>
</evidence>
<evidence type="ECO:0000256" key="9">
    <source>
        <dbReference type="SAM" id="MobiDB-lite"/>
    </source>
</evidence>
<organism evidence="13 14">
    <name type="scientific">Bradyrhizobium yuanmingense</name>
    <dbReference type="NCBI Taxonomy" id="108015"/>
    <lineage>
        <taxon>Bacteria</taxon>
        <taxon>Pseudomonadati</taxon>
        <taxon>Pseudomonadota</taxon>
        <taxon>Alphaproteobacteria</taxon>
        <taxon>Hyphomicrobiales</taxon>
        <taxon>Nitrobacteraceae</taxon>
        <taxon>Bradyrhizobium</taxon>
    </lineage>
</organism>
<evidence type="ECO:0000313" key="13">
    <source>
        <dbReference type="EMBL" id="KRP92037.1"/>
    </source>
</evidence>
<dbReference type="SUPFAM" id="SSF52540">
    <property type="entry name" value="P-loop containing nucleoside triphosphate hydrolases"/>
    <property type="match status" value="1"/>
</dbReference>
<dbReference type="PANTHER" id="PTHR24221:SF654">
    <property type="entry name" value="ATP-BINDING CASSETTE SUB-FAMILY B MEMBER 6"/>
    <property type="match status" value="1"/>
</dbReference>
<dbReference type="GO" id="GO:0005886">
    <property type="term" value="C:plasma membrane"/>
    <property type="evidence" value="ECO:0007669"/>
    <property type="project" value="UniProtKB-SubCell"/>
</dbReference>
<name>A0A0R3C2M7_9BRAD</name>
<evidence type="ECO:0000313" key="14">
    <source>
        <dbReference type="Proteomes" id="UP000051380"/>
    </source>
</evidence>
<dbReference type="EMBL" id="LJYF01000031">
    <property type="protein sequence ID" value="KRP92037.1"/>
    <property type="molecule type" value="Genomic_DNA"/>
</dbReference>
<dbReference type="CDD" id="cd18582">
    <property type="entry name" value="ABC_6TM_ATM1_ABCB7"/>
    <property type="match status" value="1"/>
</dbReference>
<evidence type="ECO:0000256" key="8">
    <source>
        <dbReference type="ARBA" id="ARBA00024722"/>
    </source>
</evidence>
<dbReference type="SUPFAM" id="SSF90123">
    <property type="entry name" value="ABC transporter transmembrane region"/>
    <property type="match status" value="1"/>
</dbReference>
<protein>
    <submittedName>
        <fullName evidence="13">Metal ABC transporter permease</fullName>
    </submittedName>
</protein>
<dbReference type="Gene3D" id="1.20.1560.10">
    <property type="entry name" value="ABC transporter type 1, transmembrane domain"/>
    <property type="match status" value="1"/>
</dbReference>
<dbReference type="InterPro" id="IPR027417">
    <property type="entry name" value="P-loop_NTPase"/>
</dbReference>
<dbReference type="Pfam" id="PF00005">
    <property type="entry name" value="ABC_tran"/>
    <property type="match status" value="1"/>
</dbReference>
<dbReference type="InterPro" id="IPR036640">
    <property type="entry name" value="ABC1_TM_sf"/>
</dbReference>
<evidence type="ECO:0000259" key="12">
    <source>
        <dbReference type="PROSITE" id="PS50929"/>
    </source>
</evidence>
<feature type="domain" description="ABC transmembrane type-1" evidence="12">
    <location>
        <begin position="50"/>
        <end position="345"/>
    </location>
</feature>
<sequence>MDQPQSFDGADVPDPSVAGPQAGATLMGTLAHLWPYIWPGDRFDLKMRVVWSLVLLLAAKLITLTVPFSFKWATDALTGANTAPVAADNWHLWVIASPLLLTASYGVMRILMAVLTQWRDGIFARVAMHAVRKLATLTFIHMHELSLRFHLERKTGGLTRVLERGREGIEVIVRMVILQLIPTIVEVSLLLAVLLWQFDWRYVVATLITVTLYMYYTYVATEWRIGIRRKMNDSDTEANTKAIDSLLNYETVKYFSAEAREAQRYDRSVERYEEASVRTYTSLAVLNTGQAVIFTLGLTATMLMCAIGVRNGTNTVGDFVLVNAMMIQLYQPLNFMGMVYREIKQAIIDIEKMFGVLSREAEIKDAPGAKPLVISAGTVRFEDVRFAYEPARPILKGISFEVPAGKTVAIVGPSGAGKSTISRLLFRLYDVSGGRILIDGQDIREVTQASLRASIGMVPQDTVLFNDTIRYNIRYGRWDATDAEVEEAARLAQIDHFIRMAPKGYETQVGERGLKLSGGEKQRVAIARTVLKAPPILVLDEATSALDTHTEHEIQGALDRVAKNRTSLVIAHRLSTIVGADEIIVLDQGRIAERGTHASLLAQGGLYASMWNRQREAEEAREKLAKMADTNAAPNREPPPVDDSLTTPAAAE</sequence>
<feature type="transmembrane region" description="Helical" evidence="10">
    <location>
        <begin position="20"/>
        <end position="37"/>
    </location>
</feature>
<comment type="similarity">
    <text evidence="2">Belongs to the ABC transporter superfamily.</text>
</comment>
<evidence type="ECO:0000256" key="10">
    <source>
        <dbReference type="SAM" id="Phobius"/>
    </source>
</evidence>
<dbReference type="FunFam" id="3.40.50.300:FF:003468">
    <property type="entry name" value="ABC transporter"/>
    <property type="match status" value="1"/>
</dbReference>
<evidence type="ECO:0000256" key="4">
    <source>
        <dbReference type="ARBA" id="ARBA00022741"/>
    </source>
</evidence>